<reference evidence="1 2" key="1">
    <citation type="submission" date="2019-11" db="EMBL/GenBank/DDBJ databases">
        <title>Draft genome sequences of five Paenibacillus species of dairy origin.</title>
        <authorList>
            <person name="Olajide A.M."/>
            <person name="Chen S."/>
            <person name="Lapointe G."/>
        </authorList>
    </citation>
    <scope>NUCLEOTIDE SEQUENCE [LARGE SCALE GENOMIC DNA]</scope>
    <source>
        <strain evidence="1 2">3CT49</strain>
    </source>
</reference>
<dbReference type="AlphaFoldDB" id="A0A6N8EUF9"/>
<protein>
    <submittedName>
        <fullName evidence="1">Uncharacterized protein</fullName>
    </submittedName>
</protein>
<comment type="caution">
    <text evidence="1">The sequence shown here is derived from an EMBL/GenBank/DDBJ whole genome shotgun (WGS) entry which is preliminary data.</text>
</comment>
<dbReference type="EMBL" id="WNZZ01000004">
    <property type="protein sequence ID" value="MUG22380.1"/>
    <property type="molecule type" value="Genomic_DNA"/>
</dbReference>
<gene>
    <name evidence="1" type="ORF">GNQ08_08135</name>
</gene>
<proteinExistence type="predicted"/>
<dbReference type="RefSeq" id="WP_155619731.1">
    <property type="nucleotide sequence ID" value="NZ_BGML01000037.1"/>
</dbReference>
<dbReference type="GeneID" id="77012444"/>
<evidence type="ECO:0000313" key="2">
    <source>
        <dbReference type="Proteomes" id="UP000442469"/>
    </source>
</evidence>
<name>A0A6N8EUF9_PAEMA</name>
<evidence type="ECO:0000313" key="1">
    <source>
        <dbReference type="EMBL" id="MUG22380.1"/>
    </source>
</evidence>
<accession>A0A6N8EUF9</accession>
<dbReference type="Proteomes" id="UP000442469">
    <property type="component" value="Unassembled WGS sequence"/>
</dbReference>
<organism evidence="1 2">
    <name type="scientific">Paenibacillus macerans</name>
    <name type="common">Bacillus macerans</name>
    <dbReference type="NCBI Taxonomy" id="44252"/>
    <lineage>
        <taxon>Bacteria</taxon>
        <taxon>Bacillati</taxon>
        <taxon>Bacillota</taxon>
        <taxon>Bacilli</taxon>
        <taxon>Bacillales</taxon>
        <taxon>Paenibacillaceae</taxon>
        <taxon>Paenibacillus</taxon>
    </lineage>
</organism>
<sequence length="49" mass="5651">MIVLPITADGLTNTTEWIVDFSKRESFLGMLQGITETWDRLEEHLSEVK</sequence>